<name>A0AA35ZZE9_LACSI</name>
<evidence type="ECO:0000313" key="2">
    <source>
        <dbReference type="Proteomes" id="UP001177003"/>
    </source>
</evidence>
<accession>A0AA35ZZE9</accession>
<reference evidence="1" key="1">
    <citation type="submission" date="2023-04" db="EMBL/GenBank/DDBJ databases">
        <authorList>
            <person name="Vijverberg K."/>
            <person name="Xiong W."/>
            <person name="Schranz E."/>
        </authorList>
    </citation>
    <scope>NUCLEOTIDE SEQUENCE</scope>
</reference>
<protein>
    <submittedName>
        <fullName evidence="1">Uncharacterized protein</fullName>
    </submittedName>
</protein>
<sequence>MDSSPDLITDDLITEQDGTFMIGGDAAMQRMIAPDFIRRNQNVVLGAVDGHENPMADEFFKICYQLSNLLERICEYQKKQSGDTEDITMDYKYDGPSALLVELRYLHGRSSSLLSSSTVFVGKIEKLQKEAKRDKTGANRSWNFMIPGFVTAVGSLYFLGHRWLSGLGIFIGGVTHFGKKWSSSKFHKEATLFDKSKDFTTSCKKQSEETVARDFVTYRCMCQYCSTRKNGGDEQVGIHVKSTILKN</sequence>
<keyword evidence="2" id="KW-1185">Reference proteome</keyword>
<proteinExistence type="predicted"/>
<evidence type="ECO:0000313" key="1">
    <source>
        <dbReference type="EMBL" id="CAI9301710.1"/>
    </source>
</evidence>
<gene>
    <name evidence="1" type="ORF">LSALG_LOCUS40241</name>
</gene>
<dbReference type="EMBL" id="OX465085">
    <property type="protein sequence ID" value="CAI9301710.1"/>
    <property type="molecule type" value="Genomic_DNA"/>
</dbReference>
<dbReference type="AlphaFoldDB" id="A0AA35ZZE9"/>
<dbReference type="Proteomes" id="UP001177003">
    <property type="component" value="Chromosome 9"/>
</dbReference>
<organism evidence="1 2">
    <name type="scientific">Lactuca saligna</name>
    <name type="common">Willowleaf lettuce</name>
    <dbReference type="NCBI Taxonomy" id="75948"/>
    <lineage>
        <taxon>Eukaryota</taxon>
        <taxon>Viridiplantae</taxon>
        <taxon>Streptophyta</taxon>
        <taxon>Embryophyta</taxon>
        <taxon>Tracheophyta</taxon>
        <taxon>Spermatophyta</taxon>
        <taxon>Magnoliopsida</taxon>
        <taxon>eudicotyledons</taxon>
        <taxon>Gunneridae</taxon>
        <taxon>Pentapetalae</taxon>
        <taxon>asterids</taxon>
        <taxon>campanulids</taxon>
        <taxon>Asterales</taxon>
        <taxon>Asteraceae</taxon>
        <taxon>Cichorioideae</taxon>
        <taxon>Cichorieae</taxon>
        <taxon>Lactucinae</taxon>
        <taxon>Lactuca</taxon>
    </lineage>
</organism>